<dbReference type="InterPro" id="IPR033749">
    <property type="entry name" value="Polyprenyl_synt_CS"/>
</dbReference>
<dbReference type="SFLD" id="SFLDS00005">
    <property type="entry name" value="Isoprenoid_Synthase_Type_I"/>
    <property type="match status" value="1"/>
</dbReference>
<reference evidence="13" key="1">
    <citation type="journal article" date="2014" name="Int. J. Syst. Evol. Microbiol.">
        <title>Complete genome sequence of Corynebacterium casei LMG S-19264T (=DSM 44701T), isolated from a smear-ripened cheese.</title>
        <authorList>
            <consortium name="US DOE Joint Genome Institute (JGI-PGF)"/>
            <person name="Walter F."/>
            <person name="Albersmeier A."/>
            <person name="Kalinowski J."/>
            <person name="Ruckert C."/>
        </authorList>
    </citation>
    <scope>NUCLEOTIDE SEQUENCE</scope>
    <source>
        <strain evidence="13">CGMCC 1.12754</strain>
    </source>
</reference>
<evidence type="ECO:0000256" key="3">
    <source>
        <dbReference type="ARBA" id="ARBA00012439"/>
    </source>
</evidence>
<dbReference type="PANTHER" id="PTHR43281">
    <property type="entry name" value="FARNESYL DIPHOSPHATE SYNTHASE"/>
    <property type="match status" value="1"/>
</dbReference>
<comment type="catalytic activity">
    <reaction evidence="11">
        <text>isopentenyl diphosphate + (2E)-geranyl diphosphate = (2E,6E)-farnesyl diphosphate + diphosphate</text>
        <dbReference type="Rhea" id="RHEA:19361"/>
        <dbReference type="ChEBI" id="CHEBI:33019"/>
        <dbReference type="ChEBI" id="CHEBI:58057"/>
        <dbReference type="ChEBI" id="CHEBI:128769"/>
        <dbReference type="ChEBI" id="CHEBI:175763"/>
        <dbReference type="EC" id="2.5.1.10"/>
    </reaction>
</comment>
<dbReference type="CDD" id="cd00685">
    <property type="entry name" value="Trans_IPPS_HT"/>
    <property type="match status" value="1"/>
</dbReference>
<dbReference type="PANTHER" id="PTHR43281:SF1">
    <property type="entry name" value="FARNESYL DIPHOSPHATE SYNTHASE"/>
    <property type="match status" value="1"/>
</dbReference>
<keyword evidence="8" id="KW-0414">Isoprene biosynthesis</keyword>
<dbReference type="InterPro" id="IPR053378">
    <property type="entry name" value="Prenyl_diphosphate_synthase"/>
</dbReference>
<evidence type="ECO:0000256" key="7">
    <source>
        <dbReference type="ARBA" id="ARBA00022842"/>
    </source>
</evidence>
<evidence type="ECO:0000256" key="2">
    <source>
        <dbReference type="ARBA" id="ARBA00006706"/>
    </source>
</evidence>
<sequence>MLHETLDTYIENNKRIVHHELKNQLDYLPIPNRLKESMLYSIEAGGKRLRPILLIASNEAYEGDPQKAIKTAVALEMIHTYSLIHDDLPAMDDDDVRRGKPTNHIMFDEATAILAGDALLTYSFEIISNDPLLSDKQKVQLVQKLSYASGPKGMVAGQFLDMEAENKSVTIKELEEIHDLKTGELLKYAVSAGALIGNASQSQVKDLNEFAYYLGLIFQVQDDILDVTGDQDRLGKPVGSDESNKKSTYPKLLGTHGALKQKEIYVEKAKNALKNANADHSYLMMLTDYFSERDH</sequence>
<dbReference type="GO" id="GO:0046872">
    <property type="term" value="F:metal ion binding"/>
    <property type="evidence" value="ECO:0007669"/>
    <property type="project" value="UniProtKB-KW"/>
</dbReference>
<comment type="caution">
    <text evidence="13">The sequence shown here is derived from an EMBL/GenBank/DDBJ whole genome shotgun (WGS) entry which is preliminary data.</text>
</comment>
<reference evidence="13" key="2">
    <citation type="submission" date="2020-09" db="EMBL/GenBank/DDBJ databases">
        <authorList>
            <person name="Sun Q."/>
            <person name="Zhou Y."/>
        </authorList>
    </citation>
    <scope>NUCLEOTIDE SEQUENCE</scope>
    <source>
        <strain evidence="13">CGMCC 1.12754</strain>
    </source>
</reference>
<evidence type="ECO:0000256" key="4">
    <source>
        <dbReference type="ARBA" id="ARBA00015100"/>
    </source>
</evidence>
<evidence type="ECO:0000313" key="13">
    <source>
        <dbReference type="EMBL" id="GGG63991.1"/>
    </source>
</evidence>
<evidence type="ECO:0000313" key="14">
    <source>
        <dbReference type="Proteomes" id="UP000622860"/>
    </source>
</evidence>
<dbReference type="Pfam" id="PF00348">
    <property type="entry name" value="polyprenyl_synt"/>
    <property type="match status" value="1"/>
</dbReference>
<keyword evidence="14" id="KW-1185">Reference proteome</keyword>
<comment type="similarity">
    <text evidence="2 12">Belongs to the FPP/GGPP synthase family.</text>
</comment>
<dbReference type="AlphaFoldDB" id="A0A917H0W7"/>
<dbReference type="FunFam" id="1.10.600.10:FF:000001">
    <property type="entry name" value="Geranylgeranyl diphosphate synthase"/>
    <property type="match status" value="1"/>
</dbReference>
<evidence type="ECO:0000256" key="6">
    <source>
        <dbReference type="ARBA" id="ARBA00022723"/>
    </source>
</evidence>
<dbReference type="SFLD" id="SFLDG01017">
    <property type="entry name" value="Polyprenyl_Transferase_Like"/>
    <property type="match status" value="1"/>
</dbReference>
<keyword evidence="5 12" id="KW-0808">Transferase</keyword>
<dbReference type="PROSITE" id="PS00444">
    <property type="entry name" value="POLYPRENYL_SYNTHASE_2"/>
    <property type="match status" value="1"/>
</dbReference>
<dbReference type="InterPro" id="IPR000092">
    <property type="entry name" value="Polyprenyl_synt"/>
</dbReference>
<organism evidence="13 14">
    <name type="scientific">Virgibacillus oceani</name>
    <dbReference type="NCBI Taxonomy" id="1479511"/>
    <lineage>
        <taxon>Bacteria</taxon>
        <taxon>Bacillati</taxon>
        <taxon>Bacillota</taxon>
        <taxon>Bacilli</taxon>
        <taxon>Bacillales</taxon>
        <taxon>Bacillaceae</taxon>
        <taxon>Virgibacillus</taxon>
    </lineage>
</organism>
<dbReference type="Proteomes" id="UP000622860">
    <property type="component" value="Unassembled WGS sequence"/>
</dbReference>
<evidence type="ECO:0000256" key="10">
    <source>
        <dbReference type="ARBA" id="ARBA00032873"/>
    </source>
</evidence>
<evidence type="ECO:0000256" key="9">
    <source>
        <dbReference type="ARBA" id="ARBA00032380"/>
    </source>
</evidence>
<keyword evidence="6" id="KW-0479">Metal-binding</keyword>
<dbReference type="InterPro" id="IPR008949">
    <property type="entry name" value="Isoprenoid_synthase_dom_sf"/>
</dbReference>
<dbReference type="GO" id="GO:0016114">
    <property type="term" value="P:terpenoid biosynthetic process"/>
    <property type="evidence" value="ECO:0007669"/>
    <property type="project" value="UniProtKB-ARBA"/>
</dbReference>
<dbReference type="EC" id="2.5.1.10" evidence="3"/>
<dbReference type="GO" id="GO:0004337">
    <property type="term" value="F:(2E,6E)-farnesyl diphosphate synthase activity"/>
    <property type="evidence" value="ECO:0007669"/>
    <property type="project" value="UniProtKB-EC"/>
</dbReference>
<dbReference type="GO" id="GO:0005737">
    <property type="term" value="C:cytoplasm"/>
    <property type="evidence" value="ECO:0007669"/>
    <property type="project" value="UniProtKB-ARBA"/>
</dbReference>
<protein>
    <recommendedName>
        <fullName evidence="4">Farnesyl diphosphate synthase</fullName>
        <ecNumber evidence="3">2.5.1.10</ecNumber>
    </recommendedName>
    <alternativeName>
        <fullName evidence="10">(2E,6E)-farnesyl diphosphate synthase</fullName>
    </alternativeName>
    <alternativeName>
        <fullName evidence="9">Geranyltranstransferase</fullName>
    </alternativeName>
</protein>
<evidence type="ECO:0000256" key="1">
    <source>
        <dbReference type="ARBA" id="ARBA00001946"/>
    </source>
</evidence>
<accession>A0A917H0W7</accession>
<evidence type="ECO:0000256" key="11">
    <source>
        <dbReference type="ARBA" id="ARBA00049399"/>
    </source>
</evidence>
<evidence type="ECO:0000256" key="5">
    <source>
        <dbReference type="ARBA" id="ARBA00022679"/>
    </source>
</evidence>
<evidence type="ECO:0000256" key="8">
    <source>
        <dbReference type="ARBA" id="ARBA00023229"/>
    </source>
</evidence>
<comment type="cofactor">
    <cofactor evidence="1">
        <name>Mg(2+)</name>
        <dbReference type="ChEBI" id="CHEBI:18420"/>
    </cofactor>
</comment>
<dbReference type="PROSITE" id="PS00723">
    <property type="entry name" value="POLYPRENYL_SYNTHASE_1"/>
    <property type="match status" value="1"/>
</dbReference>
<gene>
    <name evidence="13" type="primary">ispA</name>
    <name evidence="13" type="ORF">GCM10011398_04360</name>
</gene>
<dbReference type="Gene3D" id="1.10.600.10">
    <property type="entry name" value="Farnesyl Diphosphate Synthase"/>
    <property type="match status" value="1"/>
</dbReference>
<dbReference type="EMBL" id="BMFR01000001">
    <property type="protein sequence ID" value="GGG63991.1"/>
    <property type="molecule type" value="Genomic_DNA"/>
</dbReference>
<evidence type="ECO:0000256" key="12">
    <source>
        <dbReference type="RuleBase" id="RU004466"/>
    </source>
</evidence>
<name>A0A917H0W7_9BACI</name>
<keyword evidence="7" id="KW-0460">Magnesium</keyword>
<dbReference type="NCBIfam" id="NF045485">
    <property type="entry name" value="FPPsyn"/>
    <property type="match status" value="1"/>
</dbReference>
<proteinExistence type="inferred from homology"/>
<dbReference type="SUPFAM" id="SSF48576">
    <property type="entry name" value="Terpenoid synthases"/>
    <property type="match status" value="1"/>
</dbReference>